<feature type="transmembrane region" description="Helical" evidence="8">
    <location>
        <begin position="317"/>
        <end position="337"/>
    </location>
</feature>
<feature type="transmembrane region" description="Helical" evidence="8">
    <location>
        <begin position="135"/>
        <end position="157"/>
    </location>
</feature>
<keyword evidence="2" id="KW-0813">Transport</keyword>
<protein>
    <submittedName>
        <fullName evidence="9">Dipeptide and tripeptide permease B</fullName>
    </submittedName>
</protein>
<comment type="subcellular location">
    <subcellularLocation>
        <location evidence="1">Cell membrane</location>
        <topology evidence="1">Multi-pass membrane protein</topology>
    </subcellularLocation>
</comment>
<keyword evidence="4 8" id="KW-0812">Transmembrane</keyword>
<keyword evidence="6 8" id="KW-1133">Transmembrane helix</keyword>
<keyword evidence="3" id="KW-1003">Cell membrane</keyword>
<evidence type="ECO:0000256" key="4">
    <source>
        <dbReference type="ARBA" id="ARBA00022692"/>
    </source>
</evidence>
<feature type="transmembrane region" description="Helical" evidence="8">
    <location>
        <begin position="212"/>
        <end position="233"/>
    </location>
</feature>
<keyword evidence="7 8" id="KW-0472">Membrane</keyword>
<dbReference type="SUPFAM" id="SSF103473">
    <property type="entry name" value="MFS general substrate transporter"/>
    <property type="match status" value="1"/>
</dbReference>
<dbReference type="PANTHER" id="PTHR23517:SF15">
    <property type="entry name" value="PROTON-DEPENDENT OLIGOPEPTIDE FAMILY TRANSPORT PROTEIN"/>
    <property type="match status" value="1"/>
</dbReference>
<feature type="transmembrane region" description="Helical" evidence="8">
    <location>
        <begin position="378"/>
        <end position="404"/>
    </location>
</feature>
<feature type="transmembrane region" description="Helical" evidence="8">
    <location>
        <begin position="239"/>
        <end position="257"/>
    </location>
</feature>
<evidence type="ECO:0000313" key="9">
    <source>
        <dbReference type="EMBL" id="CAD7286211.1"/>
    </source>
</evidence>
<accession>A0ABN7K3X9</accession>
<evidence type="ECO:0000313" key="10">
    <source>
        <dbReference type="Proteomes" id="UP000789359"/>
    </source>
</evidence>
<dbReference type="Gene3D" id="1.20.1250.20">
    <property type="entry name" value="MFS general substrate transporter like domains"/>
    <property type="match status" value="1"/>
</dbReference>
<evidence type="ECO:0000256" key="2">
    <source>
        <dbReference type="ARBA" id="ARBA00022448"/>
    </source>
</evidence>
<evidence type="ECO:0000256" key="7">
    <source>
        <dbReference type="ARBA" id="ARBA00023136"/>
    </source>
</evidence>
<proteinExistence type="predicted"/>
<feature type="transmembrane region" description="Helical" evidence="8">
    <location>
        <begin position="411"/>
        <end position="429"/>
    </location>
</feature>
<dbReference type="Pfam" id="PF00854">
    <property type="entry name" value="PTR2"/>
    <property type="match status" value="1"/>
</dbReference>
<dbReference type="PANTHER" id="PTHR23517">
    <property type="entry name" value="RESISTANCE PROTEIN MDTM, PUTATIVE-RELATED-RELATED"/>
    <property type="match status" value="1"/>
</dbReference>
<dbReference type="RefSeq" id="WP_230055860.1">
    <property type="nucleotide sequence ID" value="NZ_CAJHOE010000001.1"/>
</dbReference>
<keyword evidence="5" id="KW-0653">Protein transport</keyword>
<dbReference type="EMBL" id="CAJHOE010000001">
    <property type="protein sequence ID" value="CAD7286211.1"/>
    <property type="molecule type" value="Genomic_DNA"/>
</dbReference>
<organism evidence="9 10">
    <name type="scientific">Campylobacter suis</name>
    <dbReference type="NCBI Taxonomy" id="2790657"/>
    <lineage>
        <taxon>Bacteria</taxon>
        <taxon>Pseudomonadati</taxon>
        <taxon>Campylobacterota</taxon>
        <taxon>Epsilonproteobacteria</taxon>
        <taxon>Campylobacterales</taxon>
        <taxon>Campylobacteraceae</taxon>
        <taxon>Campylobacter</taxon>
    </lineage>
</organism>
<evidence type="ECO:0000256" key="5">
    <source>
        <dbReference type="ARBA" id="ARBA00022856"/>
    </source>
</evidence>
<keyword evidence="5" id="KW-0571">Peptide transport</keyword>
<dbReference type="Proteomes" id="UP000789359">
    <property type="component" value="Unassembled WGS sequence"/>
</dbReference>
<feature type="transmembrane region" description="Helical" evidence="8">
    <location>
        <begin position="73"/>
        <end position="94"/>
    </location>
</feature>
<dbReference type="InterPro" id="IPR000109">
    <property type="entry name" value="POT_fam"/>
</dbReference>
<feature type="transmembrane region" description="Helical" evidence="8">
    <location>
        <begin position="493"/>
        <end position="514"/>
    </location>
</feature>
<gene>
    <name evidence="9" type="primary">dtpB</name>
    <name evidence="9" type="ORF">LMG8286_00042</name>
</gene>
<dbReference type="InterPro" id="IPR036259">
    <property type="entry name" value="MFS_trans_sf"/>
</dbReference>
<comment type="caution">
    <text evidence="9">The sequence shown here is derived from an EMBL/GenBank/DDBJ whole genome shotgun (WGS) entry which is preliminary data.</text>
</comment>
<dbReference type="InterPro" id="IPR005279">
    <property type="entry name" value="Dipep/tripep_permease"/>
</dbReference>
<evidence type="ECO:0000256" key="8">
    <source>
        <dbReference type="SAM" id="Phobius"/>
    </source>
</evidence>
<feature type="transmembrane region" description="Helical" evidence="8">
    <location>
        <begin position="41"/>
        <end position="61"/>
    </location>
</feature>
<feature type="transmembrane region" description="Helical" evidence="8">
    <location>
        <begin position="349"/>
        <end position="366"/>
    </location>
</feature>
<reference evidence="9 10" key="1">
    <citation type="submission" date="2020-11" db="EMBL/GenBank/DDBJ databases">
        <authorList>
            <person name="Peeters C."/>
        </authorList>
    </citation>
    <scope>NUCLEOTIDE SEQUENCE [LARGE SCALE GENOMIC DNA]</scope>
    <source>
        <strain evidence="9 10">LMG 8286</strain>
    </source>
</reference>
<feature type="transmembrane region" description="Helical" evidence="8">
    <location>
        <begin position="16"/>
        <end position="35"/>
    </location>
</feature>
<evidence type="ECO:0000256" key="6">
    <source>
        <dbReference type="ARBA" id="ARBA00022989"/>
    </source>
</evidence>
<dbReference type="NCBIfam" id="TIGR00924">
    <property type="entry name" value="yjdL_sub1_fam"/>
    <property type="match status" value="1"/>
</dbReference>
<name>A0ABN7K3X9_9BACT</name>
<evidence type="ECO:0000256" key="3">
    <source>
        <dbReference type="ARBA" id="ARBA00022475"/>
    </source>
</evidence>
<dbReference type="InterPro" id="IPR050171">
    <property type="entry name" value="MFS_Transporters"/>
</dbReference>
<feature type="transmembrane region" description="Helical" evidence="8">
    <location>
        <begin position="269"/>
        <end position="286"/>
    </location>
</feature>
<keyword evidence="10" id="KW-1185">Reference proteome</keyword>
<evidence type="ECO:0000256" key="1">
    <source>
        <dbReference type="ARBA" id="ARBA00004651"/>
    </source>
</evidence>
<sequence>MGQIWTLFATEMWEKFTFYGLRAIFSLFLVHFLGLSEVDAALYYGAFLAFSYLVPIAGGVLADKKLGYHKSIVIGALMLALSQLAFFASASGVFSRDMAILGAILTSLGNGFFKPSITALLSLRAPRGSSIDAIFSNYYFFLNLGVLLGSFLVPFFGDSLSDGVRDISAFKWGFAATFIVMSFGLGFYIFIAKPSEGENVKSKHYFSLNLNALWLCLLVFSVVFALTSSFGGSGFIKSAFYPVIYALGVALMCYVFLEKSLKKDEKNAVLRIFISSFFIVFFLATFEQTGTSLTFIANNQMNRKILNYEMPASMVSMFNPFFVIILSVPFSLLWQYLDRKNIALNNLKIQSYGLLLLAFGYLFIAQNVLNLGSQSISIWLFVGLYFIQTCAEMMVLPIGFSLVAKSAPRRFLGLIFGVFYLAIAAGYALSGTLATLLPPTADKFVKAQNLGINLSDVLSNGASQDVIEILVKNALPVKFPEILGFQIINLSDFFMIFFILCLMAGALLFGLSCIKFSDKG</sequence>
<feature type="transmembrane region" description="Helical" evidence="8">
    <location>
        <begin position="169"/>
        <end position="191"/>
    </location>
</feature>